<name>A0A0E0EBP6_9ORYZ</name>
<dbReference type="HOGENOM" id="CLU_1637974_0_0_1"/>
<dbReference type="Proteomes" id="UP000008021">
    <property type="component" value="Chromosome 7"/>
</dbReference>
<accession>A0A0E0EBP6</accession>
<organism evidence="2">
    <name type="scientific">Oryza meridionalis</name>
    <dbReference type="NCBI Taxonomy" id="40149"/>
    <lineage>
        <taxon>Eukaryota</taxon>
        <taxon>Viridiplantae</taxon>
        <taxon>Streptophyta</taxon>
        <taxon>Embryophyta</taxon>
        <taxon>Tracheophyta</taxon>
        <taxon>Spermatophyta</taxon>
        <taxon>Magnoliopsida</taxon>
        <taxon>Liliopsida</taxon>
        <taxon>Poales</taxon>
        <taxon>Poaceae</taxon>
        <taxon>BOP clade</taxon>
        <taxon>Oryzoideae</taxon>
        <taxon>Oryzeae</taxon>
        <taxon>Oryzinae</taxon>
        <taxon>Oryza</taxon>
    </lineage>
</organism>
<sequence>MATIADRRRISCEFERRRRRSRRPNLVTIATTGRDAARRFATTADATAAAAAAAAAPSRERERVRVHRRVVLPPASYRPRHATALDVKRSPWIQYNDEGRSAAVFARAPATVPSGRPASAGAGAGDGPIKNKKRAVRVRVRDRVGKIMSSISRTIHLTSRDVVKHSGFRVAACHQAVSSLKYMFLRH</sequence>
<dbReference type="EnsemblPlants" id="OMERI07G12260.1">
    <property type="protein sequence ID" value="OMERI07G12260.1"/>
    <property type="gene ID" value="OMERI07G12260"/>
</dbReference>
<evidence type="ECO:0000313" key="2">
    <source>
        <dbReference type="EnsemblPlants" id="OMERI07G12260.1"/>
    </source>
</evidence>
<keyword evidence="3" id="KW-1185">Reference proteome</keyword>
<protein>
    <submittedName>
        <fullName evidence="2">Uncharacterized protein</fullName>
    </submittedName>
</protein>
<feature type="region of interest" description="Disordered" evidence="1">
    <location>
        <begin position="112"/>
        <end position="136"/>
    </location>
</feature>
<proteinExistence type="predicted"/>
<evidence type="ECO:0000313" key="3">
    <source>
        <dbReference type="Proteomes" id="UP000008021"/>
    </source>
</evidence>
<dbReference type="Gramene" id="OMERI07G12260.1">
    <property type="protein sequence ID" value="OMERI07G12260.1"/>
    <property type="gene ID" value="OMERI07G12260"/>
</dbReference>
<reference evidence="2" key="1">
    <citation type="submission" date="2015-04" db="UniProtKB">
        <authorList>
            <consortium name="EnsemblPlants"/>
        </authorList>
    </citation>
    <scope>IDENTIFICATION</scope>
</reference>
<dbReference type="AlphaFoldDB" id="A0A0E0EBP6"/>
<evidence type="ECO:0000256" key="1">
    <source>
        <dbReference type="SAM" id="MobiDB-lite"/>
    </source>
</evidence>
<reference evidence="2" key="2">
    <citation type="submission" date="2018-05" db="EMBL/GenBank/DDBJ databases">
        <title>OmerRS3 (Oryza meridionalis Reference Sequence Version 3).</title>
        <authorList>
            <person name="Zhang J."/>
            <person name="Kudrna D."/>
            <person name="Lee S."/>
            <person name="Talag J."/>
            <person name="Welchert J."/>
            <person name="Wing R.A."/>
        </authorList>
    </citation>
    <scope>NUCLEOTIDE SEQUENCE [LARGE SCALE GENOMIC DNA]</scope>
    <source>
        <strain evidence="2">cv. OR44</strain>
    </source>
</reference>